<feature type="region of interest" description="Disordered" evidence="1">
    <location>
        <begin position="434"/>
        <end position="456"/>
    </location>
</feature>
<keyword evidence="3" id="KW-1185">Reference proteome</keyword>
<dbReference type="EMBL" id="QGKV02000299">
    <property type="protein sequence ID" value="KAF3590981.1"/>
    <property type="molecule type" value="Genomic_DNA"/>
</dbReference>
<comment type="caution">
    <text evidence="2">The sequence shown here is derived from an EMBL/GenBank/DDBJ whole genome shotgun (WGS) entry which is preliminary data.</text>
</comment>
<feature type="compositionally biased region" description="Basic residues" evidence="1">
    <location>
        <begin position="438"/>
        <end position="452"/>
    </location>
</feature>
<reference evidence="2 3" key="1">
    <citation type="journal article" date="2020" name="BMC Genomics">
        <title>Intraspecific diversification of the crop wild relative Brassica cretica Lam. using demographic model selection.</title>
        <authorList>
            <person name="Kioukis A."/>
            <person name="Michalopoulou V.A."/>
            <person name="Briers L."/>
            <person name="Pirintsos S."/>
            <person name="Studholme D.J."/>
            <person name="Pavlidis P."/>
            <person name="Sarris P.F."/>
        </authorList>
    </citation>
    <scope>NUCLEOTIDE SEQUENCE [LARGE SCALE GENOMIC DNA]</scope>
    <source>
        <strain evidence="3">cv. PFS-1207/04</strain>
    </source>
</reference>
<protein>
    <submittedName>
        <fullName evidence="2">Uncharacterized protein</fullName>
    </submittedName>
</protein>
<gene>
    <name evidence="2" type="ORF">DY000_02020526</name>
</gene>
<proteinExistence type="predicted"/>
<name>A0ABQ7E2Z1_BRACR</name>
<organism evidence="2 3">
    <name type="scientific">Brassica cretica</name>
    <name type="common">Mustard</name>
    <dbReference type="NCBI Taxonomy" id="69181"/>
    <lineage>
        <taxon>Eukaryota</taxon>
        <taxon>Viridiplantae</taxon>
        <taxon>Streptophyta</taxon>
        <taxon>Embryophyta</taxon>
        <taxon>Tracheophyta</taxon>
        <taxon>Spermatophyta</taxon>
        <taxon>Magnoliopsida</taxon>
        <taxon>eudicotyledons</taxon>
        <taxon>Gunneridae</taxon>
        <taxon>Pentapetalae</taxon>
        <taxon>rosids</taxon>
        <taxon>malvids</taxon>
        <taxon>Brassicales</taxon>
        <taxon>Brassicaceae</taxon>
        <taxon>Brassiceae</taxon>
        <taxon>Brassica</taxon>
    </lineage>
</organism>
<accession>A0ABQ7E2Z1</accession>
<evidence type="ECO:0000256" key="1">
    <source>
        <dbReference type="SAM" id="MobiDB-lite"/>
    </source>
</evidence>
<evidence type="ECO:0000313" key="3">
    <source>
        <dbReference type="Proteomes" id="UP000266723"/>
    </source>
</evidence>
<sequence length="684" mass="76975">MVEYLCGGRVAGDKDRSEMLKNEVVEQLIKVEVSPCMEAVHAASHVEARGGSTKHEPDIWEEWWRPACVLAMLKDMWSTRCRRACVRSHAKRHTGCHQPEADWCCPELVQIHGFRSVEVLLDAPPGSPKNCPEAKGGSVRVQISPYRPVSFCMIKPRLLVLVVLGHIGRITGTISLCCRVESLVRIWNFNFSDPKDCGLSRSDPKDSGPQSVESSFFWSLWFLTLSRNSGSGWWILKLCGIIGWPIMFLFDCWFSLLEARSWQEAKSNLVTVALGKDDRIAWCWTTVRGCYKHPLSLLVTSCRSRIHHRNSIVASFRAEECKIQTDTESEEEPPGSLIDSGFRSKISGYKEEPPGSDHDLENLRVRTMISESIKGSAGEPPCPEYDLRIKGEPMGSSTTSGSLDDPKVLAQPPVTYFDPNIDDALEPMLVDQTSERRTLRRRKEKVPKHLKRGTKETEQDIHRIFYQIREKMKQRITMKKKSDPRKFAVPCLVNGIKFPCAVLHRFISQHTTQGNGRTSSGAPDKLAWLSSKTKEYTTKTGYTAALSHRVNPMDITQDDLTFNWKKVIWSLKTSPKTKHLVTKKNLPPTGVAEGQLAPWILWHIWTARNRVVFNDKFISATDNHSKALAAAREWNACQQTDAPTNRVVAPVATTTTNSALIKTDAAWNGSLNVAGLGWTVDTQQ</sequence>
<evidence type="ECO:0000313" key="2">
    <source>
        <dbReference type="EMBL" id="KAF3590981.1"/>
    </source>
</evidence>
<dbReference type="Proteomes" id="UP000266723">
    <property type="component" value="Unassembled WGS sequence"/>
</dbReference>